<evidence type="ECO:0000313" key="3">
    <source>
        <dbReference type="Proteomes" id="UP000591131"/>
    </source>
</evidence>
<dbReference type="Proteomes" id="UP000591131">
    <property type="component" value="Unassembled WGS sequence"/>
</dbReference>
<sequence>MVAGSLVPITSVKQPKKNNAEGRMFSQQKNLNLFSDTAKAKAPGAMKLRIEPAIAPTRPRITETSGSTTATI</sequence>
<proteinExistence type="predicted"/>
<name>A0A7J6LW94_PERCH</name>
<dbReference type="EMBL" id="JAAPAO010000328">
    <property type="protein sequence ID" value="KAF4663071.1"/>
    <property type="molecule type" value="Genomic_DNA"/>
</dbReference>
<dbReference type="AlphaFoldDB" id="A0A7J6LW94"/>
<protein>
    <submittedName>
        <fullName evidence="2">Uncharacterized protein</fullName>
    </submittedName>
</protein>
<feature type="region of interest" description="Disordered" evidence="1">
    <location>
        <begin position="52"/>
        <end position="72"/>
    </location>
</feature>
<accession>A0A7J6LW94</accession>
<evidence type="ECO:0000256" key="1">
    <source>
        <dbReference type="SAM" id="MobiDB-lite"/>
    </source>
</evidence>
<reference evidence="2 3" key="1">
    <citation type="submission" date="2020-04" db="EMBL/GenBank/DDBJ databases">
        <title>Perkinsus chesapeaki whole genome sequence.</title>
        <authorList>
            <person name="Bogema D.R."/>
        </authorList>
    </citation>
    <scope>NUCLEOTIDE SEQUENCE [LARGE SCALE GENOMIC DNA]</scope>
    <source>
        <strain evidence="2">ATCC PRA-425</strain>
    </source>
</reference>
<evidence type="ECO:0000313" key="2">
    <source>
        <dbReference type="EMBL" id="KAF4663071.1"/>
    </source>
</evidence>
<feature type="region of interest" description="Disordered" evidence="1">
    <location>
        <begin position="1"/>
        <end position="22"/>
    </location>
</feature>
<gene>
    <name evidence="2" type="ORF">FOL47_005917</name>
</gene>
<comment type="caution">
    <text evidence="2">The sequence shown here is derived from an EMBL/GenBank/DDBJ whole genome shotgun (WGS) entry which is preliminary data.</text>
</comment>
<organism evidence="2 3">
    <name type="scientific">Perkinsus chesapeaki</name>
    <name type="common">Clam parasite</name>
    <name type="synonym">Perkinsus andrewsi</name>
    <dbReference type="NCBI Taxonomy" id="330153"/>
    <lineage>
        <taxon>Eukaryota</taxon>
        <taxon>Sar</taxon>
        <taxon>Alveolata</taxon>
        <taxon>Perkinsozoa</taxon>
        <taxon>Perkinsea</taxon>
        <taxon>Perkinsida</taxon>
        <taxon>Perkinsidae</taxon>
        <taxon>Perkinsus</taxon>
    </lineage>
</organism>
<feature type="compositionally biased region" description="Polar residues" evidence="1">
    <location>
        <begin position="62"/>
        <end position="72"/>
    </location>
</feature>
<keyword evidence="3" id="KW-1185">Reference proteome</keyword>